<evidence type="ECO:0000256" key="3">
    <source>
        <dbReference type="ARBA" id="ARBA00023274"/>
    </source>
</evidence>
<evidence type="ECO:0000256" key="2">
    <source>
        <dbReference type="ARBA" id="ARBA00022980"/>
    </source>
</evidence>
<dbReference type="CDD" id="cd00427">
    <property type="entry name" value="Ribosomal_L29_HIP"/>
    <property type="match status" value="1"/>
</dbReference>
<dbReference type="PROSITE" id="PS00579">
    <property type="entry name" value="RIBOSOMAL_L29"/>
    <property type="match status" value="1"/>
</dbReference>
<dbReference type="HAMAP" id="MF_00374">
    <property type="entry name" value="Ribosomal_uL29"/>
    <property type="match status" value="1"/>
</dbReference>
<keyword evidence="2 5" id="KW-0689">Ribosomal protein</keyword>
<dbReference type="EMBL" id="KT006968">
    <property type="protein sequence ID" value="AKQ01496.1"/>
    <property type="molecule type" value="Genomic_DNA"/>
</dbReference>
<dbReference type="PANTHER" id="PTHR10916">
    <property type="entry name" value="60S RIBOSOMAL PROTEIN L35/50S RIBOSOMAL PROTEIN L29"/>
    <property type="match status" value="1"/>
</dbReference>
<dbReference type="InterPro" id="IPR050063">
    <property type="entry name" value="Ribosomal_protein_uL29"/>
</dbReference>
<dbReference type="NCBIfam" id="TIGR00012">
    <property type="entry name" value="L29"/>
    <property type="match status" value="1"/>
</dbReference>
<comment type="similarity">
    <text evidence="1 5">Belongs to the universal ribosomal protein uL29 family.</text>
</comment>
<protein>
    <recommendedName>
        <fullName evidence="4 5">Large ribosomal subunit protein uL29</fullName>
    </recommendedName>
</protein>
<dbReference type="SUPFAM" id="SSF46561">
    <property type="entry name" value="Ribosomal protein L29 (L29p)"/>
    <property type="match status" value="1"/>
</dbReference>
<reference evidence="6" key="1">
    <citation type="journal article" date="2015" name="ISME J.">
        <title>Aquifer environment selects for microbial species cohorts in sediment and groundwater.</title>
        <authorList>
            <person name="Hug L.A."/>
            <person name="Thomas B.C."/>
            <person name="Brown C.T."/>
            <person name="Frischkorn K.R."/>
            <person name="Williams K.H."/>
            <person name="Tringe S.G."/>
            <person name="Banfield J.F."/>
        </authorList>
    </citation>
    <scope>NUCLEOTIDE SEQUENCE</scope>
</reference>
<dbReference type="InterPro" id="IPR001854">
    <property type="entry name" value="Ribosomal_uL29"/>
</dbReference>
<dbReference type="Pfam" id="PF00831">
    <property type="entry name" value="Ribosomal_L29"/>
    <property type="match status" value="1"/>
</dbReference>
<dbReference type="FunFam" id="1.10.287.310:FF:000001">
    <property type="entry name" value="50S ribosomal protein L29"/>
    <property type="match status" value="1"/>
</dbReference>
<organism evidence="6">
    <name type="scientific">uncultured bacterium Rifle_16ft_4_minimus_19379</name>
    <dbReference type="NCBI Taxonomy" id="1665154"/>
    <lineage>
        <taxon>Bacteria</taxon>
        <taxon>environmental samples</taxon>
    </lineage>
</organism>
<dbReference type="GO" id="GO:0003735">
    <property type="term" value="F:structural constituent of ribosome"/>
    <property type="evidence" value="ECO:0007669"/>
    <property type="project" value="InterPro"/>
</dbReference>
<dbReference type="AlphaFoldDB" id="A0A0H4T1M2"/>
<dbReference type="InterPro" id="IPR036049">
    <property type="entry name" value="Ribosomal_uL29_sf"/>
</dbReference>
<evidence type="ECO:0000256" key="5">
    <source>
        <dbReference type="HAMAP-Rule" id="MF_00374"/>
    </source>
</evidence>
<dbReference type="InterPro" id="IPR018254">
    <property type="entry name" value="Ribosomal_uL29_CS"/>
</dbReference>
<dbReference type="Gene3D" id="1.10.287.310">
    <property type="match status" value="1"/>
</dbReference>
<sequence length="74" mass="8294">MKAVTWREMSGDELGQKAKELTEELFNLRFQLSMGVAKNPSRVGHARRDLARVKTVLRERGLTAAGEAQPKKQA</sequence>
<evidence type="ECO:0000256" key="4">
    <source>
        <dbReference type="ARBA" id="ARBA00035204"/>
    </source>
</evidence>
<dbReference type="PANTHER" id="PTHR10916:SF0">
    <property type="entry name" value="LARGE RIBOSOMAL SUBUNIT PROTEIN UL29C"/>
    <property type="match status" value="1"/>
</dbReference>
<name>A0A0H4T1M2_9BACT</name>
<accession>A0A0H4T1M2</accession>
<gene>
    <name evidence="5" type="primary">rpmC</name>
</gene>
<dbReference type="GO" id="GO:0022625">
    <property type="term" value="C:cytosolic large ribosomal subunit"/>
    <property type="evidence" value="ECO:0007669"/>
    <property type="project" value="TreeGrafter"/>
</dbReference>
<evidence type="ECO:0000256" key="1">
    <source>
        <dbReference type="ARBA" id="ARBA00009254"/>
    </source>
</evidence>
<keyword evidence="3 5" id="KW-0687">Ribonucleoprotein</keyword>
<evidence type="ECO:0000313" key="6">
    <source>
        <dbReference type="EMBL" id="AKQ01496.1"/>
    </source>
</evidence>
<proteinExistence type="inferred from homology"/>
<dbReference type="GO" id="GO:0006412">
    <property type="term" value="P:translation"/>
    <property type="evidence" value="ECO:0007669"/>
    <property type="project" value="UniProtKB-UniRule"/>
</dbReference>